<evidence type="ECO:0000313" key="5">
    <source>
        <dbReference type="Proteomes" id="UP000821853"/>
    </source>
</evidence>
<dbReference type="InterPro" id="IPR036875">
    <property type="entry name" value="Znf_CCHC_sf"/>
</dbReference>
<proteinExistence type="predicted"/>
<keyword evidence="5" id="KW-1185">Reference proteome</keyword>
<dbReference type="GO" id="GO:0003676">
    <property type="term" value="F:nucleic acid binding"/>
    <property type="evidence" value="ECO:0007669"/>
    <property type="project" value="InterPro"/>
</dbReference>
<dbReference type="SUPFAM" id="SSF57756">
    <property type="entry name" value="Retrovirus zinc finger-like domains"/>
    <property type="match status" value="1"/>
</dbReference>
<dbReference type="Gene3D" id="4.10.60.10">
    <property type="entry name" value="Zinc finger, CCHC-type"/>
    <property type="match status" value="1"/>
</dbReference>
<keyword evidence="1" id="KW-0479">Metal-binding</keyword>
<organism evidence="4 5">
    <name type="scientific">Haemaphysalis longicornis</name>
    <name type="common">Bush tick</name>
    <dbReference type="NCBI Taxonomy" id="44386"/>
    <lineage>
        <taxon>Eukaryota</taxon>
        <taxon>Metazoa</taxon>
        <taxon>Ecdysozoa</taxon>
        <taxon>Arthropoda</taxon>
        <taxon>Chelicerata</taxon>
        <taxon>Arachnida</taxon>
        <taxon>Acari</taxon>
        <taxon>Parasitiformes</taxon>
        <taxon>Ixodida</taxon>
        <taxon>Ixodoidea</taxon>
        <taxon>Ixodidae</taxon>
        <taxon>Haemaphysalinae</taxon>
        <taxon>Haemaphysalis</taxon>
    </lineage>
</organism>
<dbReference type="SMART" id="SM00343">
    <property type="entry name" value="ZnF_C2HC"/>
    <property type="match status" value="2"/>
</dbReference>
<name>A0A9J6FZ93_HAELO</name>
<gene>
    <name evidence="4" type="ORF">HPB48_016330</name>
</gene>
<dbReference type="AlphaFoldDB" id="A0A9J6FZ93"/>
<dbReference type="Pfam" id="PF00098">
    <property type="entry name" value="zf-CCHC"/>
    <property type="match status" value="1"/>
</dbReference>
<evidence type="ECO:0000256" key="1">
    <source>
        <dbReference type="PROSITE-ProRule" id="PRU00047"/>
    </source>
</evidence>
<sequence length="486" mass="53923">MLSTAQKLCSARQKNGWLSSRVSGLKGQLKKMMQEENASKPEEVLEAEISALDPKQQECGDPFWRRGHLQIVKQCLATHAKDEGLVPGWFDAVEMLFSSLKVPDEVRSVTLMPYLTDRVRALIMTSGMKEMLPYNQLKSSVLRELHLCPAEYRKMLETAKKGRNESWRQFGRRLHNYFSYYISSRGIQKLDDLKELVVADKLKAALPQDAQWQVALQGSKEWLHLNDLAQVAEAVEGSRGEPRTPYLPLNSSAPNGWRGRGQEPGGAPQGSVEAGDGKYCASGSKLPPRDVDTTLRQCFVCRRLGHLARDCMSNGASPTADKAQDSRQCFRCGRHGHLMIQCQETDPKVVGRVAKSSVTLTNPIKGVDNPKTNARRGRSAPTGDVWVMSERSHIWACQDSGADITVVTRSLLNVKHIEPRGKVVVKGAFGHSVEAVLAYVPFRLDKHGSHVSLLCAVTDKLARGVECLLAVSDHDLLVKHRERGNS</sequence>
<keyword evidence="1" id="KW-0863">Zinc-finger</keyword>
<reference evidence="4 5" key="1">
    <citation type="journal article" date="2020" name="Cell">
        <title>Large-Scale Comparative Analyses of Tick Genomes Elucidate Their Genetic Diversity and Vector Capacities.</title>
        <authorList>
            <consortium name="Tick Genome and Microbiome Consortium (TIGMIC)"/>
            <person name="Jia N."/>
            <person name="Wang J."/>
            <person name="Shi W."/>
            <person name="Du L."/>
            <person name="Sun Y."/>
            <person name="Zhan W."/>
            <person name="Jiang J.F."/>
            <person name="Wang Q."/>
            <person name="Zhang B."/>
            <person name="Ji P."/>
            <person name="Bell-Sakyi L."/>
            <person name="Cui X.M."/>
            <person name="Yuan T.T."/>
            <person name="Jiang B.G."/>
            <person name="Yang W.F."/>
            <person name="Lam T.T."/>
            <person name="Chang Q.C."/>
            <person name="Ding S.J."/>
            <person name="Wang X.J."/>
            <person name="Zhu J.G."/>
            <person name="Ruan X.D."/>
            <person name="Zhao L."/>
            <person name="Wei J.T."/>
            <person name="Ye R.Z."/>
            <person name="Que T.C."/>
            <person name="Du C.H."/>
            <person name="Zhou Y.H."/>
            <person name="Cheng J.X."/>
            <person name="Dai P.F."/>
            <person name="Guo W.B."/>
            <person name="Han X.H."/>
            <person name="Huang E.J."/>
            <person name="Li L.F."/>
            <person name="Wei W."/>
            <person name="Gao Y.C."/>
            <person name="Liu J.Z."/>
            <person name="Shao H.Z."/>
            <person name="Wang X."/>
            <person name="Wang C.C."/>
            <person name="Yang T.C."/>
            <person name="Huo Q.B."/>
            <person name="Li W."/>
            <person name="Chen H.Y."/>
            <person name="Chen S.E."/>
            <person name="Zhou L.G."/>
            <person name="Ni X.B."/>
            <person name="Tian J.H."/>
            <person name="Sheng Y."/>
            <person name="Liu T."/>
            <person name="Pan Y.S."/>
            <person name="Xia L.Y."/>
            <person name="Li J."/>
            <person name="Zhao F."/>
            <person name="Cao W.C."/>
        </authorList>
    </citation>
    <scope>NUCLEOTIDE SEQUENCE [LARGE SCALE GENOMIC DNA]</scope>
    <source>
        <strain evidence="4">HaeL-2018</strain>
    </source>
</reference>
<evidence type="ECO:0000313" key="4">
    <source>
        <dbReference type="EMBL" id="KAH9371478.1"/>
    </source>
</evidence>
<feature type="region of interest" description="Disordered" evidence="2">
    <location>
        <begin position="236"/>
        <end position="279"/>
    </location>
</feature>
<feature type="domain" description="CCHC-type" evidence="3">
    <location>
        <begin position="298"/>
        <end position="311"/>
    </location>
</feature>
<dbReference type="InterPro" id="IPR001878">
    <property type="entry name" value="Znf_CCHC"/>
</dbReference>
<dbReference type="Proteomes" id="UP000821853">
    <property type="component" value="Chromosome 3"/>
</dbReference>
<evidence type="ECO:0000256" key="2">
    <source>
        <dbReference type="SAM" id="MobiDB-lite"/>
    </source>
</evidence>
<dbReference type="VEuPathDB" id="VectorBase:HLOH_040600"/>
<dbReference type="GO" id="GO:0008270">
    <property type="term" value="F:zinc ion binding"/>
    <property type="evidence" value="ECO:0007669"/>
    <property type="project" value="UniProtKB-KW"/>
</dbReference>
<keyword evidence="1" id="KW-0862">Zinc</keyword>
<dbReference type="EMBL" id="JABSTR010000005">
    <property type="protein sequence ID" value="KAH9371478.1"/>
    <property type="molecule type" value="Genomic_DNA"/>
</dbReference>
<dbReference type="PROSITE" id="PS50158">
    <property type="entry name" value="ZF_CCHC"/>
    <property type="match status" value="2"/>
</dbReference>
<evidence type="ECO:0000259" key="3">
    <source>
        <dbReference type="PROSITE" id="PS50158"/>
    </source>
</evidence>
<feature type="domain" description="CCHC-type" evidence="3">
    <location>
        <begin position="329"/>
        <end position="344"/>
    </location>
</feature>
<dbReference type="PANTHER" id="PTHR46888:SF1">
    <property type="entry name" value="RIBONUCLEASE H"/>
    <property type="match status" value="1"/>
</dbReference>
<dbReference type="PANTHER" id="PTHR46888">
    <property type="entry name" value="ZINC KNUCKLE DOMAINCONTAINING PROTEIN-RELATED"/>
    <property type="match status" value="1"/>
</dbReference>
<dbReference type="OMA" id="RSHIWAC"/>
<feature type="compositionally biased region" description="Gly residues" evidence="2">
    <location>
        <begin position="258"/>
        <end position="268"/>
    </location>
</feature>
<protein>
    <recommendedName>
        <fullName evidence="3">CCHC-type domain-containing protein</fullName>
    </recommendedName>
</protein>
<comment type="caution">
    <text evidence="4">The sequence shown here is derived from an EMBL/GenBank/DDBJ whole genome shotgun (WGS) entry which is preliminary data.</text>
</comment>
<accession>A0A9J6FZ93</accession>
<dbReference type="OrthoDB" id="8066754at2759"/>